<dbReference type="EMBL" id="MRDB01000102">
    <property type="protein sequence ID" value="RKL24318.1"/>
    <property type="molecule type" value="Genomic_DNA"/>
</dbReference>
<gene>
    <name evidence="1" type="ORF">BFJ72_g14290</name>
</gene>
<accession>A0A420S4Z9</accession>
<dbReference type="AlphaFoldDB" id="A0A420S4Z9"/>
<organism evidence="1 2">
    <name type="scientific">Gibberella intermedia</name>
    <name type="common">Bulb rot disease fungus</name>
    <name type="synonym">Fusarium proliferatum</name>
    <dbReference type="NCBI Taxonomy" id="948311"/>
    <lineage>
        <taxon>Eukaryota</taxon>
        <taxon>Fungi</taxon>
        <taxon>Dikarya</taxon>
        <taxon>Ascomycota</taxon>
        <taxon>Pezizomycotina</taxon>
        <taxon>Sordariomycetes</taxon>
        <taxon>Hypocreomycetidae</taxon>
        <taxon>Hypocreales</taxon>
        <taxon>Nectriaceae</taxon>
        <taxon>Fusarium</taxon>
        <taxon>Fusarium fujikuroi species complex</taxon>
    </lineage>
</organism>
<protein>
    <submittedName>
        <fullName evidence="1">Uncharacterized protein</fullName>
    </submittedName>
</protein>
<name>A0A420S4Z9_GIBIN</name>
<evidence type="ECO:0000313" key="1">
    <source>
        <dbReference type="EMBL" id="RKL24318.1"/>
    </source>
</evidence>
<evidence type="ECO:0000313" key="2">
    <source>
        <dbReference type="Proteomes" id="UP000283569"/>
    </source>
</evidence>
<dbReference type="Proteomes" id="UP000283569">
    <property type="component" value="Unassembled WGS sequence"/>
</dbReference>
<sequence>MSHESKYEQRKRELVGCLGTTHALLRRIEEDERRDCVDALRDAAELTALLELRCDEALASAARASTQPHLQRVSIGGTIKVAYDGSFDRFKVWSDADDDRYTVLGLTSPEDALITGIEQAKRMAFINETPAALCCMFAGGPSRLLVFQPGQ</sequence>
<comment type="caution">
    <text evidence="1">The sequence shown here is derived from an EMBL/GenBank/DDBJ whole genome shotgun (WGS) entry which is preliminary data.</text>
</comment>
<reference evidence="1 2" key="1">
    <citation type="journal article" date="2018" name="Sci. Rep.">
        <title>Characterisation of pathogen-specific regions and novel effector candidates in Fusarium oxysporum f. sp. cepae.</title>
        <authorList>
            <person name="Armitage A.D."/>
            <person name="Taylor A."/>
            <person name="Sobczyk M.K."/>
            <person name="Baxter L."/>
            <person name="Greenfield B.P."/>
            <person name="Bates H.J."/>
            <person name="Wilson F."/>
            <person name="Jackson A.C."/>
            <person name="Ott S."/>
            <person name="Harrison R.J."/>
            <person name="Clarkson J.P."/>
        </authorList>
    </citation>
    <scope>NUCLEOTIDE SEQUENCE [LARGE SCALE GENOMIC DNA]</scope>
    <source>
        <strain evidence="1 2">Fp_A8</strain>
    </source>
</reference>
<proteinExistence type="predicted"/>